<protein>
    <submittedName>
        <fullName evidence="2">T9SS type A sorting domain-containing protein</fullName>
    </submittedName>
</protein>
<sequence length="246" mass="25100">MDFEVDYGIRLNVSPTGTANGYISYVDYTNGNPSGGATDTYQGSVDKTGATVTTASATTGPFQNWKTAYISSTSLASNTNNAAAEFQFSLANLGLTSAASLNLFVAYVNDGGIFTSDTFPPIAGQTTALAADQDFTAIAGKQYLTYQLGTGALATRAADAAAIGLSVYPNPAAGISSVAYQVTEGAAPVHIALTDLLGRTVRVLENGVKPVGSQSALLNTAALAAGTYLVRVQVGDKVSTSKVAVL</sequence>
<feature type="domain" description="Secretion system C-terminal sorting" evidence="1">
    <location>
        <begin position="167"/>
        <end position="245"/>
    </location>
</feature>
<evidence type="ECO:0000259" key="1">
    <source>
        <dbReference type="Pfam" id="PF18962"/>
    </source>
</evidence>
<dbReference type="Pfam" id="PF18962">
    <property type="entry name" value="Por_Secre_tail"/>
    <property type="match status" value="1"/>
</dbReference>
<comment type="caution">
    <text evidence="2">The sequence shown here is derived from an EMBL/GenBank/DDBJ whole genome shotgun (WGS) entry which is preliminary data.</text>
</comment>
<dbReference type="Proteomes" id="UP000559626">
    <property type="component" value="Unassembled WGS sequence"/>
</dbReference>
<evidence type="ECO:0000313" key="3">
    <source>
        <dbReference type="Proteomes" id="UP000559626"/>
    </source>
</evidence>
<accession>A0A7Y0FKN4</accession>
<organism evidence="2 3">
    <name type="scientific">Hymenobacter polaris</name>
    <dbReference type="NCBI Taxonomy" id="2682546"/>
    <lineage>
        <taxon>Bacteria</taxon>
        <taxon>Pseudomonadati</taxon>
        <taxon>Bacteroidota</taxon>
        <taxon>Cytophagia</taxon>
        <taxon>Cytophagales</taxon>
        <taxon>Hymenobacteraceae</taxon>
        <taxon>Hymenobacter</taxon>
    </lineage>
</organism>
<reference evidence="2 3" key="1">
    <citation type="submission" date="2020-04" db="EMBL/GenBank/DDBJ databases">
        <title>Hymenobacter polaris sp. nov., isolated from Arctic soil.</title>
        <authorList>
            <person name="Dahal R.H."/>
        </authorList>
    </citation>
    <scope>NUCLEOTIDE SEQUENCE [LARGE SCALE GENOMIC DNA]</scope>
    <source>
        <strain evidence="2 3">RP-2-7</strain>
    </source>
</reference>
<dbReference type="AlphaFoldDB" id="A0A7Y0FKN4"/>
<keyword evidence="3" id="KW-1185">Reference proteome</keyword>
<evidence type="ECO:0000313" key="2">
    <source>
        <dbReference type="EMBL" id="NML63720.1"/>
    </source>
</evidence>
<proteinExistence type="predicted"/>
<dbReference type="NCBIfam" id="TIGR04183">
    <property type="entry name" value="Por_Secre_tail"/>
    <property type="match status" value="1"/>
</dbReference>
<name>A0A7Y0FKN4_9BACT</name>
<gene>
    <name evidence="2" type="ORF">HHL22_00715</name>
</gene>
<dbReference type="EMBL" id="JABBGH010000001">
    <property type="protein sequence ID" value="NML63720.1"/>
    <property type="molecule type" value="Genomic_DNA"/>
</dbReference>
<dbReference type="InterPro" id="IPR026444">
    <property type="entry name" value="Secre_tail"/>
</dbReference>
<dbReference type="RefSeq" id="WP_169529063.1">
    <property type="nucleotide sequence ID" value="NZ_JABBGH010000001.1"/>
</dbReference>